<gene>
    <name evidence="1" type="ORF">METZ01_LOCUS232714</name>
</gene>
<evidence type="ECO:0000313" key="1">
    <source>
        <dbReference type="EMBL" id="SVB79860.1"/>
    </source>
</evidence>
<dbReference type="AlphaFoldDB" id="A0A382GXT4"/>
<proteinExistence type="predicted"/>
<sequence length="120" mass="12435">MAGKKEVSAVVVKAFKSFQMFSVPGGEPGESCGGPGAGGFWMAAIYTHTPGGKPAPGFTFGIARPLLGPATMSRVNWLEGRPTRTGKGGSGGVAQPIAALEKLPSTEIIVSMRICQRCFH</sequence>
<protein>
    <submittedName>
        <fullName evidence="1">Uncharacterized protein</fullName>
    </submittedName>
</protein>
<name>A0A382GXT4_9ZZZZ</name>
<reference evidence="1" key="1">
    <citation type="submission" date="2018-05" db="EMBL/GenBank/DDBJ databases">
        <authorList>
            <person name="Lanie J.A."/>
            <person name="Ng W.-L."/>
            <person name="Kazmierczak K.M."/>
            <person name="Andrzejewski T.M."/>
            <person name="Davidsen T.M."/>
            <person name="Wayne K.J."/>
            <person name="Tettelin H."/>
            <person name="Glass J.I."/>
            <person name="Rusch D."/>
            <person name="Podicherti R."/>
            <person name="Tsui H.-C.T."/>
            <person name="Winkler M.E."/>
        </authorList>
    </citation>
    <scope>NUCLEOTIDE SEQUENCE</scope>
</reference>
<accession>A0A382GXT4</accession>
<organism evidence="1">
    <name type="scientific">marine metagenome</name>
    <dbReference type="NCBI Taxonomy" id="408172"/>
    <lineage>
        <taxon>unclassified sequences</taxon>
        <taxon>metagenomes</taxon>
        <taxon>ecological metagenomes</taxon>
    </lineage>
</organism>
<dbReference type="EMBL" id="UINC01058042">
    <property type="protein sequence ID" value="SVB79860.1"/>
    <property type="molecule type" value="Genomic_DNA"/>
</dbReference>